<dbReference type="EMBL" id="JAJBNC010000361">
    <property type="protein sequence ID" value="MCB5496081.1"/>
    <property type="molecule type" value="Genomic_DNA"/>
</dbReference>
<sequence>KDIEDYKTSRHLVYGIDTKRPLTLMDLATISMKELRKTGYLDDLEVSEEINACSVEITVHTTDGDEQWLLMFKNETHNHPTE</sequence>
<dbReference type="AlphaFoldDB" id="A0AAJ1B307"/>
<comment type="caution">
    <text evidence="1">The sequence shown here is derived from an EMBL/GenBank/DDBJ whole genome shotgun (WGS) entry which is preliminary data.</text>
</comment>
<protein>
    <submittedName>
        <fullName evidence="1">Uncharacterized protein</fullName>
    </submittedName>
</protein>
<reference evidence="1" key="1">
    <citation type="submission" date="2021-10" db="EMBL/GenBank/DDBJ databases">
        <title>Collection of gut derived symbiotic bacterial strains cultured from healthy donors.</title>
        <authorList>
            <person name="Lin H."/>
            <person name="Littmann E."/>
            <person name="Claire K."/>
            <person name="Pamer E."/>
        </authorList>
    </citation>
    <scope>NUCLEOTIDE SEQUENCE</scope>
    <source>
        <strain evidence="1">MSK.23.4</strain>
    </source>
</reference>
<dbReference type="Proteomes" id="UP001297422">
    <property type="component" value="Unassembled WGS sequence"/>
</dbReference>
<name>A0AAJ1B307_MEDGN</name>
<organism evidence="1 2">
    <name type="scientific">Mediterraneibacter gnavus</name>
    <name type="common">Ruminococcus gnavus</name>
    <dbReference type="NCBI Taxonomy" id="33038"/>
    <lineage>
        <taxon>Bacteria</taxon>
        <taxon>Bacillati</taxon>
        <taxon>Bacillota</taxon>
        <taxon>Clostridia</taxon>
        <taxon>Lachnospirales</taxon>
        <taxon>Lachnospiraceae</taxon>
        <taxon>Mediterraneibacter</taxon>
    </lineage>
</organism>
<evidence type="ECO:0000313" key="2">
    <source>
        <dbReference type="Proteomes" id="UP001297422"/>
    </source>
</evidence>
<gene>
    <name evidence="1" type="ORF">LIQ10_20570</name>
</gene>
<dbReference type="RefSeq" id="WP_226973587.1">
    <property type="nucleotide sequence ID" value="NZ_JAJBNC010000361.1"/>
</dbReference>
<feature type="non-terminal residue" evidence="1">
    <location>
        <position position="1"/>
    </location>
</feature>
<feature type="non-terminal residue" evidence="1">
    <location>
        <position position="82"/>
    </location>
</feature>
<evidence type="ECO:0000313" key="1">
    <source>
        <dbReference type="EMBL" id="MCB5496081.1"/>
    </source>
</evidence>
<accession>A0AAJ1B307</accession>
<proteinExistence type="predicted"/>